<organism evidence="1">
    <name type="scientific">Anguilla anguilla</name>
    <name type="common">European freshwater eel</name>
    <name type="synonym">Muraena anguilla</name>
    <dbReference type="NCBI Taxonomy" id="7936"/>
    <lineage>
        <taxon>Eukaryota</taxon>
        <taxon>Metazoa</taxon>
        <taxon>Chordata</taxon>
        <taxon>Craniata</taxon>
        <taxon>Vertebrata</taxon>
        <taxon>Euteleostomi</taxon>
        <taxon>Actinopterygii</taxon>
        <taxon>Neopterygii</taxon>
        <taxon>Teleostei</taxon>
        <taxon>Anguilliformes</taxon>
        <taxon>Anguillidae</taxon>
        <taxon>Anguilla</taxon>
    </lineage>
</organism>
<accession>A0A0E9S5N9</accession>
<protein>
    <submittedName>
        <fullName evidence="1">Uncharacterized protein</fullName>
    </submittedName>
</protein>
<sequence length="14" mass="1627">MKVEQTVRGQGTHR</sequence>
<reference evidence="1" key="1">
    <citation type="submission" date="2014-11" db="EMBL/GenBank/DDBJ databases">
        <authorList>
            <person name="Amaro Gonzalez C."/>
        </authorList>
    </citation>
    <scope>NUCLEOTIDE SEQUENCE</scope>
</reference>
<proteinExistence type="predicted"/>
<dbReference type="EMBL" id="GBXM01072602">
    <property type="protein sequence ID" value="JAH35975.1"/>
    <property type="molecule type" value="Transcribed_RNA"/>
</dbReference>
<reference evidence="1" key="2">
    <citation type="journal article" date="2015" name="Fish Shellfish Immunol.">
        <title>Early steps in the European eel (Anguilla anguilla)-Vibrio vulnificus interaction in the gills: Role of the RtxA13 toxin.</title>
        <authorList>
            <person name="Callol A."/>
            <person name="Pajuelo D."/>
            <person name="Ebbesson L."/>
            <person name="Teles M."/>
            <person name="MacKenzie S."/>
            <person name="Amaro C."/>
        </authorList>
    </citation>
    <scope>NUCLEOTIDE SEQUENCE</scope>
</reference>
<name>A0A0E9S5N9_ANGAN</name>
<evidence type="ECO:0000313" key="1">
    <source>
        <dbReference type="EMBL" id="JAH35975.1"/>
    </source>
</evidence>